<dbReference type="eggNOG" id="COG1022">
    <property type="taxonomic scope" value="Bacteria"/>
</dbReference>
<dbReference type="CDD" id="cd05907">
    <property type="entry name" value="VL_LC_FACS_like"/>
    <property type="match status" value="1"/>
</dbReference>
<reference evidence="8 9" key="1">
    <citation type="journal article" date="2003" name="Genome Res.">
        <title>Comparative complete genome sequence analysis of the amino acid replacements responsible for the thermostability of Corynebacterium efficiens.</title>
        <authorList>
            <person name="Nishio Y."/>
            <person name="Nakamura Y."/>
            <person name="Kawarabayasi Y."/>
            <person name="Usuda Y."/>
            <person name="Kimura E."/>
            <person name="Sugimoto S."/>
            <person name="Matsui K."/>
            <person name="Yamagishi A."/>
            <person name="Kikuchi H."/>
            <person name="Ikeo K."/>
            <person name="Gojobori T."/>
        </authorList>
    </citation>
    <scope>NUCLEOTIDE SEQUENCE [LARGE SCALE GENOMIC DNA]</scope>
    <source>
        <strain evidence="9">DSM 44549 / YS-314 / AJ 12310 / JCM 11189 / NBRC 100395</strain>
    </source>
</reference>
<dbReference type="EMBL" id="BA000035">
    <property type="protein sequence ID" value="BAC19005.1"/>
    <property type="molecule type" value="Genomic_DNA"/>
</dbReference>
<comment type="similarity">
    <text evidence="1">Belongs to the ATP-dependent AMP-binding enzyme family.</text>
</comment>
<evidence type="ECO:0000313" key="9">
    <source>
        <dbReference type="Proteomes" id="UP000001409"/>
    </source>
</evidence>
<name>Q8FNE9_COREF</name>
<dbReference type="InterPro" id="IPR020845">
    <property type="entry name" value="AMP-binding_CS"/>
</dbReference>
<keyword evidence="2 8" id="KW-0436">Ligase</keyword>
<dbReference type="PROSITE" id="PS00455">
    <property type="entry name" value="AMP_BINDING"/>
    <property type="match status" value="1"/>
</dbReference>
<dbReference type="AlphaFoldDB" id="Q8FNE9"/>
<protein>
    <recommendedName>
        <fullName evidence="5">Acyl-CoA synthetase</fullName>
    </recommendedName>
</protein>
<dbReference type="Pfam" id="PF23562">
    <property type="entry name" value="AMP-binding_C_3"/>
    <property type="match status" value="1"/>
</dbReference>
<evidence type="ECO:0000259" key="7">
    <source>
        <dbReference type="Pfam" id="PF00501"/>
    </source>
</evidence>
<feature type="region of interest" description="Disordered" evidence="6">
    <location>
        <begin position="27"/>
        <end position="73"/>
    </location>
</feature>
<dbReference type="InterPro" id="IPR000873">
    <property type="entry name" value="AMP-dep_synth/lig_dom"/>
</dbReference>
<evidence type="ECO:0000256" key="5">
    <source>
        <dbReference type="ARBA" id="ARBA00032875"/>
    </source>
</evidence>
<evidence type="ECO:0000256" key="1">
    <source>
        <dbReference type="ARBA" id="ARBA00006432"/>
    </source>
</evidence>
<keyword evidence="3" id="KW-0276">Fatty acid metabolism</keyword>
<dbReference type="HOGENOM" id="CLU_000022_45_5_11"/>
<feature type="domain" description="AMP-dependent synthetase/ligase" evidence="7">
    <location>
        <begin position="111"/>
        <end position="508"/>
    </location>
</feature>
<dbReference type="InterPro" id="IPR042099">
    <property type="entry name" value="ANL_N_sf"/>
</dbReference>
<evidence type="ECO:0000256" key="6">
    <source>
        <dbReference type="SAM" id="MobiDB-lite"/>
    </source>
</evidence>
<dbReference type="PANTHER" id="PTHR43272:SF32">
    <property type="entry name" value="AMP-DEPENDENT SYNTHETASE_LIGASE DOMAIN-CONTAINING PROTEIN"/>
    <property type="match status" value="1"/>
</dbReference>
<evidence type="ECO:0000256" key="3">
    <source>
        <dbReference type="ARBA" id="ARBA00022832"/>
    </source>
</evidence>
<dbReference type="Proteomes" id="UP000001409">
    <property type="component" value="Chromosome"/>
</dbReference>
<dbReference type="PANTHER" id="PTHR43272">
    <property type="entry name" value="LONG-CHAIN-FATTY-ACID--COA LIGASE"/>
    <property type="match status" value="1"/>
</dbReference>
<accession>Q8FNE9</accession>
<dbReference type="SUPFAM" id="SSF56801">
    <property type="entry name" value="Acetyl-CoA synthetase-like"/>
    <property type="match status" value="1"/>
</dbReference>
<dbReference type="STRING" id="196164.gene:10742626"/>
<keyword evidence="4" id="KW-0443">Lipid metabolism</keyword>
<proteinExistence type="inferred from homology"/>
<dbReference type="Gene3D" id="3.40.50.12780">
    <property type="entry name" value="N-terminal domain of ligase-like"/>
    <property type="match status" value="1"/>
</dbReference>
<sequence length="682" mass="74573">MIWCRSFNEVTLVVPAGAGTETLWINEPIGPGEHTPGGSRGPHTPRAPMPRWIRGEPTTHGRREHEMTSASQPREFTVEAEYTIGENETCLTALIDQVKTRPYGVLFTRPANFEWVNVTAQEFLNEVFAVAKGIIATGVEQGDRVALLADTRYEWSVLDYAIWAAGAVSVPIYSSSSLSQVQWIIEDSGAVLAITETPDHTDLMKHLVLTEDGTPALKGSTSKLRRILEINSSALDTLRFEGRELSDDLVRERIEATRSADLASLVYTSGTTGRPKGCELTHHNWLAEVRALLTHPIGAIAVPGSRVLTFLPLAHVLARAVSLAFTIGGATQSHWSDFSTLALELQRARPNFILGVPRVFEKVRNSAATNAADGGPVKAALFARAEKAAIDYSRAQDTEEGPSRVLAAAHKVFDRLVYAKIRAAVGNSVQYAVTGGSAMSHDLLHFYRGIGIPIYEGYGLTETAAAAAIDFEDQKIGTVGKPLPGMTIRINDQGEILLKGQMLFRGYWNNPKATAESIVDGWFNTGDLGELLDSGHLVITGRKKDLIVTAGGKNVSPGPLEDIIRAHPLISQAMVVGDGKPFVGLLVTLDPDALKRWKLNRNIPESRTIEELATEPALRGEIQDAINNANATVSHSEAIKRFYILDRDLTEEDDELTPTLKVKRNVVYRRYADAIEHIYRGK</sequence>
<evidence type="ECO:0000313" key="8">
    <source>
        <dbReference type="EMBL" id="BAC19005.1"/>
    </source>
</evidence>
<dbReference type="KEGG" id="cef:CE2195"/>
<dbReference type="GO" id="GO:0004467">
    <property type="term" value="F:long-chain fatty acid-CoA ligase activity"/>
    <property type="evidence" value="ECO:0007669"/>
    <property type="project" value="TreeGrafter"/>
</dbReference>
<evidence type="ECO:0000256" key="2">
    <source>
        <dbReference type="ARBA" id="ARBA00022598"/>
    </source>
</evidence>
<evidence type="ECO:0000256" key="4">
    <source>
        <dbReference type="ARBA" id="ARBA00023098"/>
    </source>
</evidence>
<organism evidence="8 9">
    <name type="scientific">Corynebacterium efficiens (strain DSM 44549 / YS-314 / AJ 12310 / JCM 11189 / NBRC 100395)</name>
    <dbReference type="NCBI Taxonomy" id="196164"/>
    <lineage>
        <taxon>Bacteria</taxon>
        <taxon>Bacillati</taxon>
        <taxon>Actinomycetota</taxon>
        <taxon>Actinomycetes</taxon>
        <taxon>Mycobacteriales</taxon>
        <taxon>Corynebacteriaceae</taxon>
        <taxon>Corynebacterium</taxon>
    </lineage>
</organism>
<dbReference type="GO" id="GO:0016020">
    <property type="term" value="C:membrane"/>
    <property type="evidence" value="ECO:0007669"/>
    <property type="project" value="TreeGrafter"/>
</dbReference>
<dbReference type="Pfam" id="PF00501">
    <property type="entry name" value="AMP-binding"/>
    <property type="match status" value="1"/>
</dbReference>
<keyword evidence="9" id="KW-1185">Reference proteome</keyword>
<feature type="compositionally biased region" description="Basic and acidic residues" evidence="6">
    <location>
        <begin position="53"/>
        <end position="67"/>
    </location>
</feature>